<keyword evidence="3" id="KW-1185">Reference proteome</keyword>
<evidence type="ECO:0000313" key="2">
    <source>
        <dbReference type="EMBL" id="MET3732556.1"/>
    </source>
</evidence>
<proteinExistence type="predicted"/>
<sequence>MKTLFFLFCCFVVVPFLNAQNDRIVLVCEQGKGCEQTTLGISDEEADVVLSKTNWLTQAPKNAILVLNLCFHNLEEKKNINQIHAEFGGSNTPQPIANFTLSHYKEIKNCGCPNSTKRIEFSINAKDFNGSAYYFHNFQKQEAFMPNDAYQKLFANSPDKMNAIVNSIFKNDQFINYIDHPEVGKIQMSMPIGVNVFNAKGRKMNLEYFESNFEKQKETRKSIFSLLPEISYKGIDMEGNMMTIWLAPVADVCLSSDIFDSTGAFALGYLNIHQSTYLITEISASDLEIKATKLSEGSYNFNPTGYQTLPNF</sequence>
<accession>A0ABV2LVT0</accession>
<reference evidence="2 3" key="1">
    <citation type="submission" date="2024-06" db="EMBL/GenBank/DDBJ databases">
        <title>Genomic Encyclopedia of Type Strains, Phase IV (KMG-IV): sequencing the most valuable type-strain genomes for metagenomic binning, comparative biology and taxonomic classification.</title>
        <authorList>
            <person name="Goeker M."/>
        </authorList>
    </citation>
    <scope>NUCLEOTIDE SEQUENCE [LARGE SCALE GENOMIC DNA]</scope>
    <source>
        <strain evidence="2 3">DSM 29388</strain>
    </source>
</reference>
<evidence type="ECO:0000313" key="3">
    <source>
        <dbReference type="Proteomes" id="UP001549146"/>
    </source>
</evidence>
<dbReference type="RefSeq" id="WP_354509890.1">
    <property type="nucleotide sequence ID" value="NZ_JBEPMO010000014.1"/>
</dbReference>
<dbReference type="EMBL" id="JBEPMO010000014">
    <property type="protein sequence ID" value="MET3732556.1"/>
    <property type="molecule type" value="Genomic_DNA"/>
</dbReference>
<protein>
    <submittedName>
        <fullName evidence="2">Uncharacterized protein</fullName>
    </submittedName>
</protein>
<feature type="signal peptide" evidence="1">
    <location>
        <begin position="1"/>
        <end position="19"/>
    </location>
</feature>
<comment type="caution">
    <text evidence="2">The sequence shown here is derived from an EMBL/GenBank/DDBJ whole genome shotgun (WGS) entry which is preliminary data.</text>
</comment>
<feature type="chain" id="PRO_5046750164" evidence="1">
    <location>
        <begin position="20"/>
        <end position="312"/>
    </location>
</feature>
<dbReference type="Proteomes" id="UP001549146">
    <property type="component" value="Unassembled WGS sequence"/>
</dbReference>
<gene>
    <name evidence="2" type="ORF">ABID46_002145</name>
</gene>
<keyword evidence="1" id="KW-0732">Signal</keyword>
<name>A0ABV2LVT0_9FLAO</name>
<evidence type="ECO:0000256" key="1">
    <source>
        <dbReference type="SAM" id="SignalP"/>
    </source>
</evidence>
<organism evidence="2 3">
    <name type="scientific">Moheibacter stercoris</name>
    <dbReference type="NCBI Taxonomy" id="1628251"/>
    <lineage>
        <taxon>Bacteria</taxon>
        <taxon>Pseudomonadati</taxon>
        <taxon>Bacteroidota</taxon>
        <taxon>Flavobacteriia</taxon>
        <taxon>Flavobacteriales</taxon>
        <taxon>Weeksellaceae</taxon>
        <taxon>Moheibacter</taxon>
    </lineage>
</organism>